<sequence>MFRSPRAVPRRLLAATGAASALVLLAGCAGGGDDGVAEDGTVTLTYRTWIPSLEQWQPIVDAFEAENPDITIDFQGADGASDYLSELDNLILAGEVPDMYGIQTTSSFDDYAEYALGTDEFAADWIDGVKPELLEETTTSDGEVKALPILTAGSEFYLYNETLFEELGLELPTDYASLVEVSKAAQDAGYSSFAMGAADTWHAADFFVWLSTQYGDGGEIYDAAAGDIPWESDTLVEAATAWQKLFDDGVFQQAATSTTTYPSARDDYLLARKSLAMPTGSWHVSATLAGNAETPGSAVEDDVLGMAPFPTVGDNPATSTSGVDYALALSADLEGAKLDAATKFAEFLAVGEGQQIWVDTLQGFPAANDVSAELSEDESETALESVQSVTDALAAAEHPRKLVSPGNDGLENDLGVVLQNIANGADPAEELATLNN</sequence>
<dbReference type="AlphaFoldDB" id="A0A7W3JDI9"/>
<gene>
    <name evidence="2" type="ORF">FHX71_004879</name>
</gene>
<dbReference type="Gene3D" id="3.40.190.10">
    <property type="entry name" value="Periplasmic binding protein-like II"/>
    <property type="match status" value="2"/>
</dbReference>
<comment type="caution">
    <text evidence="2">The sequence shown here is derived from an EMBL/GenBank/DDBJ whole genome shotgun (WGS) entry which is preliminary data.</text>
</comment>
<dbReference type="PANTHER" id="PTHR43649">
    <property type="entry name" value="ARABINOSE-BINDING PROTEIN-RELATED"/>
    <property type="match status" value="1"/>
</dbReference>
<keyword evidence="3" id="KW-1185">Reference proteome</keyword>
<reference evidence="2 3" key="1">
    <citation type="submission" date="2020-07" db="EMBL/GenBank/DDBJ databases">
        <title>Sequencing the genomes of 1000 actinobacteria strains.</title>
        <authorList>
            <person name="Klenk H.-P."/>
        </authorList>
    </citation>
    <scope>NUCLEOTIDE SEQUENCE [LARGE SCALE GENOMIC DNA]</scope>
    <source>
        <strain evidence="2 3">DSM 44121</strain>
    </source>
</reference>
<evidence type="ECO:0000313" key="2">
    <source>
        <dbReference type="EMBL" id="MBA8810872.1"/>
    </source>
</evidence>
<dbReference type="SUPFAM" id="SSF53850">
    <property type="entry name" value="Periplasmic binding protein-like II"/>
    <property type="match status" value="1"/>
</dbReference>
<dbReference type="RefSeq" id="WP_182620087.1">
    <property type="nucleotide sequence ID" value="NZ_BAAATF010000009.1"/>
</dbReference>
<dbReference type="Pfam" id="PF13416">
    <property type="entry name" value="SBP_bac_8"/>
    <property type="match status" value="1"/>
</dbReference>
<keyword evidence="1" id="KW-0732">Signal</keyword>
<dbReference type="Proteomes" id="UP000540568">
    <property type="component" value="Unassembled WGS sequence"/>
</dbReference>
<proteinExistence type="predicted"/>
<feature type="chain" id="PRO_5039289423" evidence="1">
    <location>
        <begin position="22"/>
        <end position="436"/>
    </location>
</feature>
<protein>
    <submittedName>
        <fullName evidence="2">Raffinose/stachyose/melibiose transport system substrate-binding protein</fullName>
    </submittedName>
</protein>
<dbReference type="PROSITE" id="PS51257">
    <property type="entry name" value="PROKAR_LIPOPROTEIN"/>
    <property type="match status" value="1"/>
</dbReference>
<organism evidence="2 3">
    <name type="scientific">Promicromonospora sukumoe</name>
    <dbReference type="NCBI Taxonomy" id="88382"/>
    <lineage>
        <taxon>Bacteria</taxon>
        <taxon>Bacillati</taxon>
        <taxon>Actinomycetota</taxon>
        <taxon>Actinomycetes</taxon>
        <taxon>Micrococcales</taxon>
        <taxon>Promicromonosporaceae</taxon>
        <taxon>Promicromonospora</taxon>
    </lineage>
</organism>
<dbReference type="InterPro" id="IPR006059">
    <property type="entry name" value="SBP"/>
</dbReference>
<name>A0A7W3JDI9_9MICO</name>
<dbReference type="EMBL" id="JACGWV010000003">
    <property type="protein sequence ID" value="MBA8810872.1"/>
    <property type="molecule type" value="Genomic_DNA"/>
</dbReference>
<feature type="signal peptide" evidence="1">
    <location>
        <begin position="1"/>
        <end position="21"/>
    </location>
</feature>
<accession>A0A7W3JDI9</accession>
<evidence type="ECO:0000313" key="3">
    <source>
        <dbReference type="Proteomes" id="UP000540568"/>
    </source>
</evidence>
<dbReference type="PANTHER" id="PTHR43649:SF12">
    <property type="entry name" value="DIACETYLCHITOBIOSE BINDING PROTEIN DASA"/>
    <property type="match status" value="1"/>
</dbReference>
<evidence type="ECO:0000256" key="1">
    <source>
        <dbReference type="SAM" id="SignalP"/>
    </source>
</evidence>
<dbReference type="InterPro" id="IPR050490">
    <property type="entry name" value="Bact_solute-bd_prot1"/>
</dbReference>